<keyword evidence="2" id="KW-1185">Reference proteome</keyword>
<dbReference type="EMBL" id="CACRXK020032727">
    <property type="protein sequence ID" value="CAB4043596.1"/>
    <property type="molecule type" value="Genomic_DNA"/>
</dbReference>
<evidence type="ECO:0000313" key="2">
    <source>
        <dbReference type="Proteomes" id="UP001152795"/>
    </source>
</evidence>
<evidence type="ECO:0000313" key="1">
    <source>
        <dbReference type="EMBL" id="CAB4043596.1"/>
    </source>
</evidence>
<comment type="caution">
    <text evidence="1">The sequence shown here is derived from an EMBL/GenBank/DDBJ whole genome shotgun (WGS) entry which is preliminary data.</text>
</comment>
<protein>
    <submittedName>
        <fullName evidence="1">Uncharacterized protein</fullName>
    </submittedName>
</protein>
<feature type="non-terminal residue" evidence="1">
    <location>
        <position position="80"/>
    </location>
</feature>
<dbReference type="Proteomes" id="UP001152795">
    <property type="component" value="Unassembled WGS sequence"/>
</dbReference>
<reference evidence="1" key="1">
    <citation type="submission" date="2020-04" db="EMBL/GenBank/DDBJ databases">
        <authorList>
            <person name="Alioto T."/>
            <person name="Alioto T."/>
            <person name="Gomez Garrido J."/>
        </authorList>
    </citation>
    <scope>NUCLEOTIDE SEQUENCE</scope>
    <source>
        <strain evidence="1">A484AB</strain>
    </source>
</reference>
<proteinExistence type="predicted"/>
<organism evidence="1 2">
    <name type="scientific">Paramuricea clavata</name>
    <name type="common">Red gorgonian</name>
    <name type="synonym">Violescent sea-whip</name>
    <dbReference type="NCBI Taxonomy" id="317549"/>
    <lineage>
        <taxon>Eukaryota</taxon>
        <taxon>Metazoa</taxon>
        <taxon>Cnidaria</taxon>
        <taxon>Anthozoa</taxon>
        <taxon>Octocorallia</taxon>
        <taxon>Malacalcyonacea</taxon>
        <taxon>Plexauridae</taxon>
        <taxon>Paramuricea</taxon>
    </lineage>
</organism>
<name>A0A6S7KCU7_PARCT</name>
<gene>
    <name evidence="1" type="ORF">PACLA_8A047309</name>
</gene>
<dbReference type="AlphaFoldDB" id="A0A6S7KCU7"/>
<accession>A0A6S7KCU7</accession>
<sequence length="80" mass="8846">MTEKKTYCMPCCQALGSSSAHEPESSCLLLKDRSSLFKPTEGVITVCEETEKCFQRMMKVADGKLPHCKSIVDAIAVYVL</sequence>